<organism evidence="3 4">
    <name type="scientific">Corallococcus interemptor</name>
    <dbReference type="NCBI Taxonomy" id="2316720"/>
    <lineage>
        <taxon>Bacteria</taxon>
        <taxon>Pseudomonadati</taxon>
        <taxon>Myxococcota</taxon>
        <taxon>Myxococcia</taxon>
        <taxon>Myxococcales</taxon>
        <taxon>Cystobacterineae</taxon>
        <taxon>Myxococcaceae</taxon>
        <taxon>Corallococcus</taxon>
    </lineage>
</organism>
<dbReference type="InterPro" id="IPR015942">
    <property type="entry name" value="Asp/Glu/hydantoin_racemase"/>
</dbReference>
<dbReference type="OrthoDB" id="9803739at2"/>
<evidence type="ECO:0000313" key="4">
    <source>
        <dbReference type="Proteomes" id="UP000282656"/>
    </source>
</evidence>
<evidence type="ECO:0000256" key="1">
    <source>
        <dbReference type="ARBA" id="ARBA00007847"/>
    </source>
</evidence>
<dbReference type="GO" id="GO:0047661">
    <property type="term" value="F:amino-acid racemase activity"/>
    <property type="evidence" value="ECO:0007669"/>
    <property type="project" value="InterPro"/>
</dbReference>
<dbReference type="EMBL" id="RAWM01000026">
    <property type="protein sequence ID" value="RKH70133.1"/>
    <property type="molecule type" value="Genomic_DNA"/>
</dbReference>
<dbReference type="PANTHER" id="PTHR21198">
    <property type="entry name" value="GLUTAMATE RACEMASE"/>
    <property type="match status" value="1"/>
</dbReference>
<proteinExistence type="inferred from homology"/>
<evidence type="ECO:0000313" key="3">
    <source>
        <dbReference type="EMBL" id="RKH70133.1"/>
    </source>
</evidence>
<dbReference type="PANTHER" id="PTHR21198:SF7">
    <property type="entry name" value="ASPARTATE-GLUTAMATE RACEMASE FAMILY"/>
    <property type="match status" value="1"/>
</dbReference>
<comment type="caution">
    <text evidence="3">The sequence shown here is derived from an EMBL/GenBank/DDBJ whole genome shotgun (WGS) entry which is preliminary data.</text>
</comment>
<dbReference type="Pfam" id="PF01177">
    <property type="entry name" value="Asp_Glu_race"/>
    <property type="match status" value="1"/>
</dbReference>
<dbReference type="NCBIfam" id="TIGR00035">
    <property type="entry name" value="asp_race"/>
    <property type="match status" value="1"/>
</dbReference>
<sequence length="230" mass="25370">MKTIGLLGGMSWESSAEYYRLINEHVKRELGGHHSAKVVLYSVDFQEIEHAQSAGRWDDAARILCDAARALERAGAEALVLCTNTMHKLAPDITAAIRIPFLHIAEVTAREILRANVKTVGLLGTRYTMEQDFYKGRLAQSGLEVLVPTDEERQVVHDVIYQELCLGQVKDASRERYQRIMEGLVRRGAEGIILGCTEITLLIKPGDAPVPVFDTTAIHARTAAGFCLGA</sequence>
<accession>A0A3A8QN84</accession>
<dbReference type="InterPro" id="IPR004380">
    <property type="entry name" value="Asp_race"/>
</dbReference>
<reference evidence="4" key="1">
    <citation type="submission" date="2018-09" db="EMBL/GenBank/DDBJ databases">
        <authorList>
            <person name="Livingstone P.G."/>
            <person name="Whitworth D.E."/>
        </authorList>
    </citation>
    <scope>NUCLEOTIDE SEQUENCE [LARGE SCALE GENOMIC DNA]</scope>
    <source>
        <strain evidence="4">AB047A</strain>
    </source>
</reference>
<dbReference type="Gene3D" id="3.40.50.1860">
    <property type="match status" value="2"/>
</dbReference>
<dbReference type="RefSeq" id="WP_121769791.1">
    <property type="nucleotide sequence ID" value="NZ_RAWM01000026.1"/>
</dbReference>
<dbReference type="Proteomes" id="UP000282656">
    <property type="component" value="Unassembled WGS sequence"/>
</dbReference>
<dbReference type="SUPFAM" id="SSF53681">
    <property type="entry name" value="Aspartate/glutamate racemase"/>
    <property type="match status" value="2"/>
</dbReference>
<dbReference type="InterPro" id="IPR001920">
    <property type="entry name" value="Asp/Glu_race"/>
</dbReference>
<keyword evidence="2" id="KW-0413">Isomerase</keyword>
<name>A0A3A8QN84_9BACT</name>
<dbReference type="AlphaFoldDB" id="A0A3A8QN84"/>
<evidence type="ECO:0000256" key="2">
    <source>
        <dbReference type="ARBA" id="ARBA00023235"/>
    </source>
</evidence>
<comment type="similarity">
    <text evidence="1">Belongs to the aspartate/glutamate racemases family.</text>
</comment>
<keyword evidence="4" id="KW-1185">Reference proteome</keyword>
<gene>
    <name evidence="3" type="ORF">D7X96_12410</name>
</gene>
<protein>
    <submittedName>
        <fullName evidence="3">Aspartate/glutamate racemase family protein</fullName>
    </submittedName>
</protein>